<dbReference type="PANTHER" id="PTHR47862">
    <property type="entry name" value="PEPTIDYL-PROLYL CIS-TRANS ISOMERASE FKBP18, CHLOROPLASTIC"/>
    <property type="match status" value="1"/>
</dbReference>
<evidence type="ECO:0000313" key="4">
    <source>
        <dbReference type="EMBL" id="EFN55125.1"/>
    </source>
</evidence>
<comment type="catalytic activity">
    <reaction evidence="1">
        <text>[protein]-peptidylproline (omega=180) = [protein]-peptidylproline (omega=0)</text>
        <dbReference type="Rhea" id="RHEA:16237"/>
        <dbReference type="Rhea" id="RHEA-COMP:10747"/>
        <dbReference type="Rhea" id="RHEA-COMP:10748"/>
        <dbReference type="ChEBI" id="CHEBI:83833"/>
        <dbReference type="ChEBI" id="CHEBI:83834"/>
        <dbReference type="EC" id="5.2.1.8"/>
    </reaction>
</comment>
<dbReference type="InterPro" id="IPR001179">
    <property type="entry name" value="PPIase_FKBP_dom"/>
</dbReference>
<dbReference type="InterPro" id="IPR044180">
    <property type="entry name" value="FKBP18-like"/>
</dbReference>
<dbReference type="Proteomes" id="UP000008141">
    <property type="component" value="Unassembled WGS sequence"/>
</dbReference>
<keyword evidence="2" id="KW-0732">Signal</keyword>
<evidence type="ECO:0000256" key="2">
    <source>
        <dbReference type="SAM" id="SignalP"/>
    </source>
</evidence>
<dbReference type="GO" id="GO:0009543">
    <property type="term" value="C:chloroplast thylakoid lumen"/>
    <property type="evidence" value="ECO:0007669"/>
    <property type="project" value="TreeGrafter"/>
</dbReference>
<feature type="signal peptide" evidence="2">
    <location>
        <begin position="1"/>
        <end position="21"/>
    </location>
</feature>
<dbReference type="eggNOG" id="KOG0552">
    <property type="taxonomic scope" value="Eukaryota"/>
</dbReference>
<dbReference type="GeneID" id="17354561"/>
<accession>E1ZGB5</accession>
<dbReference type="STRING" id="554065.E1ZGB5"/>
<gene>
    <name evidence="4" type="ORF">CHLNCDRAFT_134179</name>
</gene>
<organism evidence="5">
    <name type="scientific">Chlorella variabilis</name>
    <name type="common">Green alga</name>
    <dbReference type="NCBI Taxonomy" id="554065"/>
    <lineage>
        <taxon>Eukaryota</taxon>
        <taxon>Viridiplantae</taxon>
        <taxon>Chlorophyta</taxon>
        <taxon>core chlorophytes</taxon>
        <taxon>Trebouxiophyceae</taxon>
        <taxon>Chlorellales</taxon>
        <taxon>Chlorellaceae</taxon>
        <taxon>Chlorella clade</taxon>
        <taxon>Chlorella</taxon>
    </lineage>
</organism>
<dbReference type="KEGG" id="cvr:CHLNCDRAFT_134179"/>
<keyword evidence="1" id="KW-0697">Rotamase</keyword>
<protein>
    <recommendedName>
        <fullName evidence="1">peptidylprolyl isomerase</fullName>
        <ecNumber evidence="1">5.2.1.8</ecNumber>
    </recommendedName>
</protein>
<dbReference type="AlphaFoldDB" id="E1ZGB5"/>
<feature type="chain" id="PRO_5003155734" description="peptidylprolyl isomerase" evidence="2">
    <location>
        <begin position="22"/>
        <end position="182"/>
    </location>
</feature>
<keyword evidence="5" id="KW-1185">Reference proteome</keyword>
<dbReference type="OrthoDB" id="1902587at2759"/>
<dbReference type="RefSeq" id="XP_005847227.1">
    <property type="nucleotide sequence ID" value="XM_005847165.1"/>
</dbReference>
<evidence type="ECO:0000259" key="3">
    <source>
        <dbReference type="PROSITE" id="PS50059"/>
    </source>
</evidence>
<dbReference type="EMBL" id="GL433845">
    <property type="protein sequence ID" value="EFN55125.1"/>
    <property type="molecule type" value="Genomic_DNA"/>
</dbReference>
<evidence type="ECO:0000313" key="5">
    <source>
        <dbReference type="Proteomes" id="UP000008141"/>
    </source>
</evidence>
<reference evidence="4 5" key="1">
    <citation type="journal article" date="2010" name="Plant Cell">
        <title>The Chlorella variabilis NC64A genome reveals adaptation to photosymbiosis, coevolution with viruses, and cryptic sex.</title>
        <authorList>
            <person name="Blanc G."/>
            <person name="Duncan G."/>
            <person name="Agarkova I."/>
            <person name="Borodovsky M."/>
            <person name="Gurnon J."/>
            <person name="Kuo A."/>
            <person name="Lindquist E."/>
            <person name="Lucas S."/>
            <person name="Pangilinan J."/>
            <person name="Polle J."/>
            <person name="Salamov A."/>
            <person name="Terry A."/>
            <person name="Yamada T."/>
            <person name="Dunigan D.D."/>
            <person name="Grigoriev I.V."/>
            <person name="Claverie J.M."/>
            <person name="Van Etten J.L."/>
        </authorList>
    </citation>
    <scope>NUCLEOTIDE SEQUENCE [LARGE SCALE GENOMIC DNA]</scope>
    <source>
        <strain evidence="4 5">NC64A</strain>
    </source>
</reference>
<dbReference type="SUPFAM" id="SSF54534">
    <property type="entry name" value="FKBP-like"/>
    <property type="match status" value="1"/>
</dbReference>
<dbReference type="InterPro" id="IPR046357">
    <property type="entry name" value="PPIase_dom_sf"/>
</dbReference>
<dbReference type="FunCoup" id="E1ZGB5">
    <property type="interactions" value="614"/>
</dbReference>
<proteinExistence type="predicted"/>
<name>E1ZGB5_CHLVA</name>
<evidence type="ECO:0000256" key="1">
    <source>
        <dbReference type="PROSITE-ProRule" id="PRU00277"/>
    </source>
</evidence>
<dbReference type="InParanoid" id="E1ZGB5"/>
<dbReference type="OMA" id="IVVHYDC"/>
<dbReference type="Gene3D" id="3.10.50.40">
    <property type="match status" value="1"/>
</dbReference>
<feature type="domain" description="PPIase FKBP-type" evidence="3">
    <location>
        <begin position="63"/>
        <end position="182"/>
    </location>
</feature>
<dbReference type="EC" id="5.2.1.8" evidence="1"/>
<sequence>MATPAAVLAAVLAAQPSAAHALGFKKELKKKSIPPEDYVELAVEPRLRYYDLAEGSGALIQEGSRVMVHFDCKYRGLSVVSTRTARVLGGNRTVAEPFEFIAGQPLTGESARRMVESAGGLYAGGGGPKPPLALSMAVVGMRVGGKRSLLVPAELGYGSQGEQEIPPDCPSFDLRVELLSVA</sequence>
<keyword evidence="1" id="KW-0413">Isomerase</keyword>
<dbReference type="PROSITE" id="PS50059">
    <property type="entry name" value="FKBP_PPIASE"/>
    <property type="match status" value="1"/>
</dbReference>
<dbReference type="PANTHER" id="PTHR47862:SF1">
    <property type="entry name" value="PEPTIDYL-PROLYL CIS-TRANS ISOMERASE FKBP18, CHLOROPLASTIC"/>
    <property type="match status" value="1"/>
</dbReference>
<dbReference type="GO" id="GO:0003755">
    <property type="term" value="F:peptidyl-prolyl cis-trans isomerase activity"/>
    <property type="evidence" value="ECO:0007669"/>
    <property type="project" value="UniProtKB-KW"/>
</dbReference>
<dbReference type="Pfam" id="PF00254">
    <property type="entry name" value="FKBP_C"/>
    <property type="match status" value="1"/>
</dbReference>